<feature type="transmembrane region" description="Helical" evidence="1">
    <location>
        <begin position="24"/>
        <end position="47"/>
    </location>
</feature>
<gene>
    <name evidence="2" type="ORF">CLV37_1195</name>
</gene>
<dbReference type="RefSeq" id="WP_146149576.1">
    <property type="nucleotide sequence ID" value="NZ_PVZF01000019.1"/>
</dbReference>
<sequence>MSLTDRNLRTSSDEAPQVRPRRRWVLPAAGAVLLLAGCTVAGVNLLGGHDDPAPAAPTASSGPSAEEIQAAKDAAWKSVQAYNELTLQAERVNSLSGIDLSSVAIESAIKSEQSWIDNQIATGTRGDGTSRAELISAEYNAAAPDAFAPARVRVSTCYDTSDYRILDQAGNNVRLGPDGSTIYATRLVVNFWAYDEDGAWKVDGGQRTETPC</sequence>
<keyword evidence="3" id="KW-1185">Reference proteome</keyword>
<dbReference type="EMBL" id="PVZF01000019">
    <property type="protein sequence ID" value="PRY09897.1"/>
    <property type="molecule type" value="Genomic_DNA"/>
</dbReference>
<reference evidence="2 3" key="1">
    <citation type="submission" date="2018-03" db="EMBL/GenBank/DDBJ databases">
        <title>Genomic Encyclopedia of Archaeal and Bacterial Type Strains, Phase II (KMG-II): from individual species to whole genera.</title>
        <authorList>
            <person name="Goeker M."/>
        </authorList>
    </citation>
    <scope>NUCLEOTIDE SEQUENCE [LARGE SCALE GENOMIC DNA]</scope>
    <source>
        <strain evidence="2 3">DSM 19711</strain>
    </source>
</reference>
<proteinExistence type="predicted"/>
<keyword evidence="1" id="KW-0812">Transmembrane</keyword>
<dbReference type="AlphaFoldDB" id="A0A2T0QWZ7"/>
<keyword evidence="1" id="KW-1133">Transmembrane helix</keyword>
<organism evidence="2 3">
    <name type="scientific">Kineococcus rhizosphaerae</name>
    <dbReference type="NCBI Taxonomy" id="559628"/>
    <lineage>
        <taxon>Bacteria</taxon>
        <taxon>Bacillati</taxon>
        <taxon>Actinomycetota</taxon>
        <taxon>Actinomycetes</taxon>
        <taxon>Kineosporiales</taxon>
        <taxon>Kineosporiaceae</taxon>
        <taxon>Kineococcus</taxon>
    </lineage>
</organism>
<name>A0A2T0QWZ7_9ACTN</name>
<dbReference type="Proteomes" id="UP000238083">
    <property type="component" value="Unassembled WGS sequence"/>
</dbReference>
<dbReference type="OrthoDB" id="3781444at2"/>
<comment type="caution">
    <text evidence="2">The sequence shown here is derived from an EMBL/GenBank/DDBJ whole genome shotgun (WGS) entry which is preliminary data.</text>
</comment>
<evidence type="ECO:0000313" key="3">
    <source>
        <dbReference type="Proteomes" id="UP000238083"/>
    </source>
</evidence>
<protein>
    <submittedName>
        <fullName evidence="2">Uncharacterized protein</fullName>
    </submittedName>
</protein>
<accession>A0A2T0QWZ7</accession>
<evidence type="ECO:0000256" key="1">
    <source>
        <dbReference type="SAM" id="Phobius"/>
    </source>
</evidence>
<evidence type="ECO:0000313" key="2">
    <source>
        <dbReference type="EMBL" id="PRY09897.1"/>
    </source>
</evidence>
<keyword evidence="1" id="KW-0472">Membrane</keyword>